<dbReference type="InterPro" id="IPR011701">
    <property type="entry name" value="MFS"/>
</dbReference>
<dbReference type="InterPro" id="IPR020846">
    <property type="entry name" value="MFS_dom"/>
</dbReference>
<name>A0A846RVR3_9MICO</name>
<dbReference type="PANTHER" id="PTHR23508:SF10">
    <property type="entry name" value="CARBOXYLIC ACID TRANSPORTER PROTEIN HOMOLOG"/>
    <property type="match status" value="1"/>
</dbReference>
<dbReference type="AlphaFoldDB" id="A0A846RVR3"/>
<feature type="transmembrane region" description="Helical" evidence="6">
    <location>
        <begin position="89"/>
        <end position="108"/>
    </location>
</feature>
<feature type="transmembrane region" description="Helical" evidence="6">
    <location>
        <begin position="258"/>
        <end position="285"/>
    </location>
</feature>
<evidence type="ECO:0000256" key="5">
    <source>
        <dbReference type="SAM" id="MobiDB-lite"/>
    </source>
</evidence>
<dbReference type="PROSITE" id="PS50850">
    <property type="entry name" value="MFS"/>
    <property type="match status" value="1"/>
</dbReference>
<evidence type="ECO:0000256" key="2">
    <source>
        <dbReference type="ARBA" id="ARBA00022692"/>
    </source>
</evidence>
<evidence type="ECO:0000256" key="1">
    <source>
        <dbReference type="ARBA" id="ARBA00004651"/>
    </source>
</evidence>
<accession>A0A846RVR3</accession>
<dbReference type="RefSeq" id="WP_209043815.1">
    <property type="nucleotide sequence ID" value="NZ_BAAAPQ010000026.1"/>
</dbReference>
<evidence type="ECO:0000313" key="9">
    <source>
        <dbReference type="Proteomes" id="UP000576792"/>
    </source>
</evidence>
<dbReference type="InterPro" id="IPR036259">
    <property type="entry name" value="MFS_trans_sf"/>
</dbReference>
<feature type="transmembrane region" description="Helical" evidence="6">
    <location>
        <begin position="305"/>
        <end position="324"/>
    </location>
</feature>
<keyword evidence="3 6" id="KW-1133">Transmembrane helix</keyword>
<feature type="transmembrane region" description="Helical" evidence="6">
    <location>
        <begin position="146"/>
        <end position="171"/>
    </location>
</feature>
<evidence type="ECO:0000259" key="7">
    <source>
        <dbReference type="PROSITE" id="PS50850"/>
    </source>
</evidence>
<dbReference type="GO" id="GO:0046943">
    <property type="term" value="F:carboxylic acid transmembrane transporter activity"/>
    <property type="evidence" value="ECO:0007669"/>
    <property type="project" value="TreeGrafter"/>
</dbReference>
<feature type="transmembrane region" description="Helical" evidence="6">
    <location>
        <begin position="114"/>
        <end position="134"/>
    </location>
</feature>
<protein>
    <submittedName>
        <fullName evidence="8">AAHS family benzoate transporter-like MFS transporter</fullName>
    </submittedName>
</protein>
<evidence type="ECO:0000313" key="8">
    <source>
        <dbReference type="EMBL" id="NJC55008.1"/>
    </source>
</evidence>
<dbReference type="GO" id="GO:0005886">
    <property type="term" value="C:plasma membrane"/>
    <property type="evidence" value="ECO:0007669"/>
    <property type="project" value="UniProtKB-SubCell"/>
</dbReference>
<comment type="subcellular location">
    <subcellularLocation>
        <location evidence="1">Cell membrane</location>
        <topology evidence="1">Multi-pass membrane protein</topology>
    </subcellularLocation>
</comment>
<feature type="domain" description="Major facilitator superfamily (MFS) profile" evidence="7">
    <location>
        <begin position="22"/>
        <end position="449"/>
    </location>
</feature>
<dbReference type="PANTHER" id="PTHR23508">
    <property type="entry name" value="CARBOXYLIC ACID TRANSPORTER PROTEIN HOMOLOG"/>
    <property type="match status" value="1"/>
</dbReference>
<sequence>MRTIDAAAFIQNARPNRFHGWLLFWSCFIVLFDMYDLVVYGSVLPILMRAWAIGPVEAGVIGSVGLFGMMIGAICFGFLADRFGRRRMLIASVLIFSLATFGCAFASGPEVFGALRAIAGVGIGGILPNIIAMITDYAPKRTANTMVAIVTCLFSVGGIVAAFAAMGLIPAFGWQSVYWVALIPVLTLPLAARWFFDSPTTLIRRGRIETLRTTLHRLAPTAGDLGIADLYMGSTEATAATAAEPTARDSRQAHPRASLALIFGHGRGLATVMIWIAFFMCLLMVNGVTTWLPNLMMTAGYALDSSLTFMIVLNVGAIVGTLSLGRLADRIGTKRVLVPMFVIAAVSLVLLGVRADIVFLLLFVAVAGACTMGSQNISYAFVSQFYPSSVRSTALGLASGIGRAGAILGPTFGGFLQALELPVQSTFLFFAVPGLIAAAAFACVPLARATTPPRRSDPDQAPRRTVHPTTTTTPTDERASSHD</sequence>
<feature type="transmembrane region" description="Helical" evidence="6">
    <location>
        <begin position="177"/>
        <end position="196"/>
    </location>
</feature>
<dbReference type="Pfam" id="PF07690">
    <property type="entry name" value="MFS_1"/>
    <property type="match status" value="1"/>
</dbReference>
<feature type="transmembrane region" description="Helical" evidence="6">
    <location>
        <begin position="427"/>
        <end position="447"/>
    </location>
</feature>
<comment type="caution">
    <text evidence="8">The sequence shown here is derived from an EMBL/GenBank/DDBJ whole genome shotgun (WGS) entry which is preliminary data.</text>
</comment>
<dbReference type="CDD" id="cd17365">
    <property type="entry name" value="MFS_PcaK_like"/>
    <property type="match status" value="1"/>
</dbReference>
<dbReference type="Proteomes" id="UP000576792">
    <property type="component" value="Unassembled WGS sequence"/>
</dbReference>
<dbReference type="EMBL" id="JAATJN010000001">
    <property type="protein sequence ID" value="NJC55008.1"/>
    <property type="molecule type" value="Genomic_DNA"/>
</dbReference>
<evidence type="ECO:0000256" key="6">
    <source>
        <dbReference type="SAM" id="Phobius"/>
    </source>
</evidence>
<keyword evidence="2 6" id="KW-0812">Transmembrane</keyword>
<proteinExistence type="predicted"/>
<reference evidence="8 9" key="1">
    <citation type="submission" date="2020-03" db="EMBL/GenBank/DDBJ databases">
        <title>Sequencing the genomes of 1000 actinobacteria strains.</title>
        <authorList>
            <person name="Klenk H.-P."/>
        </authorList>
    </citation>
    <scope>NUCLEOTIDE SEQUENCE [LARGE SCALE GENOMIC DNA]</scope>
    <source>
        <strain evidence="8 9">DSM 18964</strain>
    </source>
</reference>
<evidence type="ECO:0000256" key="4">
    <source>
        <dbReference type="ARBA" id="ARBA00023136"/>
    </source>
</evidence>
<feature type="transmembrane region" description="Helical" evidence="6">
    <location>
        <begin position="359"/>
        <end position="382"/>
    </location>
</feature>
<feature type="transmembrane region" description="Helical" evidence="6">
    <location>
        <begin position="21"/>
        <end position="48"/>
    </location>
</feature>
<dbReference type="Gene3D" id="1.20.1250.20">
    <property type="entry name" value="MFS general substrate transporter like domains"/>
    <property type="match status" value="1"/>
</dbReference>
<gene>
    <name evidence="8" type="ORF">BKA07_000043</name>
</gene>
<dbReference type="SUPFAM" id="SSF103473">
    <property type="entry name" value="MFS general substrate transporter"/>
    <property type="match status" value="1"/>
</dbReference>
<feature type="transmembrane region" description="Helical" evidence="6">
    <location>
        <begin position="394"/>
        <end position="415"/>
    </location>
</feature>
<evidence type="ECO:0000256" key="3">
    <source>
        <dbReference type="ARBA" id="ARBA00022989"/>
    </source>
</evidence>
<organism evidence="8 9">
    <name type="scientific">Brevibacterium marinum</name>
    <dbReference type="NCBI Taxonomy" id="418643"/>
    <lineage>
        <taxon>Bacteria</taxon>
        <taxon>Bacillati</taxon>
        <taxon>Actinomycetota</taxon>
        <taxon>Actinomycetes</taxon>
        <taxon>Micrococcales</taxon>
        <taxon>Brevibacteriaceae</taxon>
        <taxon>Brevibacterium</taxon>
    </lineage>
</organism>
<keyword evidence="4 6" id="KW-0472">Membrane</keyword>
<keyword evidence="9" id="KW-1185">Reference proteome</keyword>
<feature type="region of interest" description="Disordered" evidence="5">
    <location>
        <begin position="450"/>
        <end position="483"/>
    </location>
</feature>
<feature type="transmembrane region" description="Helical" evidence="6">
    <location>
        <begin position="336"/>
        <end position="353"/>
    </location>
</feature>
<feature type="transmembrane region" description="Helical" evidence="6">
    <location>
        <begin position="60"/>
        <end position="80"/>
    </location>
</feature>